<evidence type="ECO:0000313" key="4">
    <source>
        <dbReference type="Proteomes" id="UP001218895"/>
    </source>
</evidence>
<sequence>MIKVLITDAQYKHTLGAVRNLNKKGYYIIAGSQSKNALSFFSKYCNEKLIYPDPKNVDEFTKFLIKYLENNHIDVLLPIGYNTTVAISKRKNELIKYTHIPVADFNVMEIASNKDKTMKLASKLDLITPKEYNEKEKIERFPVVAKGIYESGNIQYINSQKDFLKLKLSNYIIQEYIPGEGYGFYALLNHGNVKAIFMHKRLREYPITGGSSTAAMNTYDEELMNLGLKLLKALKWHGVAMVEFKKDSRDNQFKLMEINPKFWGSLDLSTTAGVDFPELAIKMALGEEFDPVMTYDQNTKFRWLFPDDTIHLFANPRSFGSYMKDFFDKNTYGNVQFDDIKPNIIQIFNTFFYLLIHIKNRNLKYPHGKPEV</sequence>
<dbReference type="Pfam" id="PF15632">
    <property type="entry name" value="ATPgrasp_Ter"/>
    <property type="match status" value="1"/>
</dbReference>
<dbReference type="Gene3D" id="3.30.470.20">
    <property type="entry name" value="ATP-grasp fold, B domain"/>
    <property type="match status" value="1"/>
</dbReference>
<dbReference type="SUPFAM" id="SSF56059">
    <property type="entry name" value="Glutathione synthetase ATP-binding domain-like"/>
    <property type="match status" value="1"/>
</dbReference>
<evidence type="ECO:0000259" key="2">
    <source>
        <dbReference type="PROSITE" id="PS50975"/>
    </source>
</evidence>
<proteinExistence type="predicted"/>
<dbReference type="EMBL" id="CP091092">
    <property type="protein sequence ID" value="WFN37407.1"/>
    <property type="molecule type" value="Genomic_DNA"/>
</dbReference>
<feature type="domain" description="ATP-grasp" evidence="2">
    <location>
        <begin position="92"/>
        <end position="285"/>
    </location>
</feature>
<keyword evidence="1" id="KW-0067">ATP-binding</keyword>
<keyword evidence="1" id="KW-0547">Nucleotide-binding</keyword>
<dbReference type="GO" id="GO:0046872">
    <property type="term" value="F:metal ion binding"/>
    <property type="evidence" value="ECO:0007669"/>
    <property type="project" value="InterPro"/>
</dbReference>
<keyword evidence="4" id="KW-1185">Reference proteome</keyword>
<name>A0AAF0JMR7_9EURY</name>
<protein>
    <submittedName>
        <fullName evidence="3">ATP-grasp domain-containing protein</fullName>
    </submittedName>
</protein>
<gene>
    <name evidence="3" type="ORF">L1994_03170</name>
</gene>
<dbReference type="PROSITE" id="PS50975">
    <property type="entry name" value="ATP_GRASP"/>
    <property type="match status" value="1"/>
</dbReference>
<evidence type="ECO:0000313" key="3">
    <source>
        <dbReference type="EMBL" id="WFN37407.1"/>
    </source>
</evidence>
<organism evidence="3 4">
    <name type="scientific">Methanomicrobium antiquum</name>
    <dbReference type="NCBI Taxonomy" id="487686"/>
    <lineage>
        <taxon>Archaea</taxon>
        <taxon>Methanobacteriati</taxon>
        <taxon>Methanobacteriota</taxon>
        <taxon>Stenosarchaea group</taxon>
        <taxon>Methanomicrobia</taxon>
        <taxon>Methanomicrobiales</taxon>
        <taxon>Methanomicrobiaceae</taxon>
        <taxon>Methanomicrobium</taxon>
    </lineage>
</organism>
<dbReference type="KEGG" id="manq:L1994_03170"/>
<reference evidence="3" key="1">
    <citation type="submission" date="2022-01" db="EMBL/GenBank/DDBJ databases">
        <title>Complete genome of Methanomicrobium antiquum DSM 21220.</title>
        <authorList>
            <person name="Chen S.-C."/>
            <person name="You Y.-T."/>
            <person name="Zhou Y.-Z."/>
            <person name="Lai M.-C."/>
        </authorList>
    </citation>
    <scope>NUCLEOTIDE SEQUENCE</scope>
    <source>
        <strain evidence="3">DSM 21220</strain>
    </source>
</reference>
<dbReference type="GeneID" id="79949363"/>
<dbReference type="Proteomes" id="UP001218895">
    <property type="component" value="Chromosome"/>
</dbReference>
<dbReference type="AlphaFoldDB" id="A0AAF0JMR7"/>
<evidence type="ECO:0000256" key="1">
    <source>
        <dbReference type="PROSITE-ProRule" id="PRU00409"/>
    </source>
</evidence>
<dbReference type="RefSeq" id="WP_278100246.1">
    <property type="nucleotide sequence ID" value="NZ_CP091092.1"/>
</dbReference>
<accession>A0AAF0JMR7</accession>
<dbReference type="GO" id="GO:0005524">
    <property type="term" value="F:ATP binding"/>
    <property type="evidence" value="ECO:0007669"/>
    <property type="project" value="UniProtKB-UniRule"/>
</dbReference>
<dbReference type="InterPro" id="IPR011761">
    <property type="entry name" value="ATP-grasp"/>
</dbReference>
<dbReference type="Gene3D" id="3.40.50.20">
    <property type="match status" value="1"/>
</dbReference>